<dbReference type="AlphaFoldDB" id="A0A382HM05"/>
<evidence type="ECO:0000259" key="3">
    <source>
        <dbReference type="PROSITE" id="PS51085"/>
    </source>
</evidence>
<reference evidence="4" key="1">
    <citation type="submission" date="2018-05" db="EMBL/GenBank/DDBJ databases">
        <authorList>
            <person name="Lanie J.A."/>
            <person name="Ng W.-L."/>
            <person name="Kazmierczak K.M."/>
            <person name="Andrzejewski T.M."/>
            <person name="Davidsen T.M."/>
            <person name="Wayne K.J."/>
            <person name="Tettelin H."/>
            <person name="Glass J.I."/>
            <person name="Rusch D."/>
            <person name="Podicherti R."/>
            <person name="Tsui H.-C.T."/>
            <person name="Winkler M.E."/>
        </authorList>
    </citation>
    <scope>NUCLEOTIDE SEQUENCE</scope>
</reference>
<dbReference type="Pfam" id="PF00111">
    <property type="entry name" value="Fer2"/>
    <property type="match status" value="1"/>
</dbReference>
<dbReference type="PANTHER" id="PTHR43644">
    <property type="entry name" value="NA(+)-TRANSLOCATING NADH-QUINONE REDUCTASE SUBUNIT"/>
    <property type="match status" value="1"/>
</dbReference>
<evidence type="ECO:0000256" key="2">
    <source>
        <dbReference type="ARBA" id="ARBA00022827"/>
    </source>
</evidence>
<evidence type="ECO:0000256" key="1">
    <source>
        <dbReference type="ARBA" id="ARBA00022630"/>
    </source>
</evidence>
<evidence type="ECO:0000313" key="4">
    <source>
        <dbReference type="EMBL" id="SVB88115.1"/>
    </source>
</evidence>
<dbReference type="CDD" id="cd00207">
    <property type="entry name" value="fer2"/>
    <property type="match status" value="1"/>
</dbReference>
<gene>
    <name evidence="4" type="ORF">METZ01_LOCUS240969</name>
</gene>
<dbReference type="InterPro" id="IPR012675">
    <property type="entry name" value="Beta-grasp_dom_sf"/>
</dbReference>
<dbReference type="PROSITE" id="PS51085">
    <property type="entry name" value="2FE2S_FER_2"/>
    <property type="match status" value="1"/>
</dbReference>
<dbReference type="InterPro" id="IPR001041">
    <property type="entry name" value="2Fe-2S_ferredoxin-type"/>
</dbReference>
<keyword evidence="1" id="KW-0285">Flavoprotein</keyword>
<accession>A0A382HM05</accession>
<proteinExistence type="predicted"/>
<dbReference type="PANTHER" id="PTHR43644:SF1">
    <property type="entry name" value="NAD(P)H-FLAVIN REDUCTASE"/>
    <property type="match status" value="1"/>
</dbReference>
<protein>
    <recommendedName>
        <fullName evidence="3">2Fe-2S ferredoxin-type domain-containing protein</fullName>
    </recommendedName>
</protein>
<dbReference type="GO" id="GO:0051536">
    <property type="term" value="F:iron-sulfur cluster binding"/>
    <property type="evidence" value="ECO:0007669"/>
    <property type="project" value="InterPro"/>
</dbReference>
<dbReference type="EMBL" id="UINC01061972">
    <property type="protein sequence ID" value="SVB88115.1"/>
    <property type="molecule type" value="Genomic_DNA"/>
</dbReference>
<organism evidence="4">
    <name type="scientific">marine metagenome</name>
    <dbReference type="NCBI Taxonomy" id="408172"/>
    <lineage>
        <taxon>unclassified sequences</taxon>
        <taxon>metagenomes</taxon>
        <taxon>ecological metagenomes</taxon>
    </lineage>
</organism>
<name>A0A382HM05_9ZZZZ</name>
<feature type="non-terminal residue" evidence="4">
    <location>
        <position position="128"/>
    </location>
</feature>
<feature type="domain" description="2Fe-2S ferredoxin-type" evidence="3">
    <location>
        <begin position="5"/>
        <end position="109"/>
    </location>
</feature>
<dbReference type="Gene3D" id="3.10.20.30">
    <property type="match status" value="1"/>
</dbReference>
<keyword evidence="2" id="KW-0274">FAD</keyword>
<sequence length="128" mass="14172">MEDTQQVCFTPSGRQYKGEVGDTLLQVAQDAGVAIRSLCGGYGQCHQCWIEVSEGSHPKFNVECKSENVSGITSLERQLIIDNPSYKGKRLACQTCIQGDLVIDVPEESQEHKAYISKKNAKQDYSID</sequence>
<dbReference type="InterPro" id="IPR036010">
    <property type="entry name" value="2Fe-2S_ferredoxin-like_sf"/>
</dbReference>
<dbReference type="SUPFAM" id="SSF54292">
    <property type="entry name" value="2Fe-2S ferredoxin-like"/>
    <property type="match status" value="1"/>
</dbReference>